<organism evidence="1 2">
    <name type="scientific">Aspergillus sclerotiicarbonarius (strain CBS 121057 / IBT 28362)</name>
    <dbReference type="NCBI Taxonomy" id="1448318"/>
    <lineage>
        <taxon>Eukaryota</taxon>
        <taxon>Fungi</taxon>
        <taxon>Dikarya</taxon>
        <taxon>Ascomycota</taxon>
        <taxon>Pezizomycotina</taxon>
        <taxon>Eurotiomycetes</taxon>
        <taxon>Eurotiomycetidae</taxon>
        <taxon>Eurotiales</taxon>
        <taxon>Aspergillaceae</taxon>
        <taxon>Aspergillus</taxon>
        <taxon>Aspergillus subgen. Circumdati</taxon>
    </lineage>
</organism>
<keyword evidence="2" id="KW-1185">Reference proteome</keyword>
<protein>
    <submittedName>
        <fullName evidence="1">Uncharacterized protein</fullName>
    </submittedName>
</protein>
<accession>A0A319EGT5</accession>
<dbReference type="Proteomes" id="UP000248423">
    <property type="component" value="Unassembled WGS sequence"/>
</dbReference>
<sequence length="265" mass="30382">MSRIVESPAHRQVRSTLTNLARKVNGLGLDELDLQQLKNLNIRVDHLTPDDTSPQKPSYFASYPDHLVPEPKADDVRGPYNGVDDETEYSLTRPADRAYVMNIYLSSYMSYYDFNAKEERAPWISRCVGDSAFENSGLYKHDQPEFGCYHITEMNDPAYPHVKAVMYNNLVATDSTILYGELISILRIMLTQLRRQKFIHQMVTPVLIFSLMGFKARVIEAFFRDGTLVLRPTKLYDFSHGNHNAFKIFAQWYIGKPIGITTEAS</sequence>
<dbReference type="OrthoDB" id="4177740at2759"/>
<name>A0A319EGT5_ASPSB</name>
<gene>
    <name evidence="1" type="ORF">BO78DRAFT_432520</name>
</gene>
<evidence type="ECO:0000313" key="2">
    <source>
        <dbReference type="Proteomes" id="UP000248423"/>
    </source>
</evidence>
<evidence type="ECO:0000313" key="1">
    <source>
        <dbReference type="EMBL" id="PYI02944.1"/>
    </source>
</evidence>
<reference evidence="1 2" key="1">
    <citation type="submission" date="2018-02" db="EMBL/GenBank/DDBJ databases">
        <title>The genomes of Aspergillus section Nigri reveals drivers in fungal speciation.</title>
        <authorList>
            <consortium name="DOE Joint Genome Institute"/>
            <person name="Vesth T.C."/>
            <person name="Nybo J."/>
            <person name="Theobald S."/>
            <person name="Brandl J."/>
            <person name="Frisvad J.C."/>
            <person name="Nielsen K.F."/>
            <person name="Lyhne E.K."/>
            <person name="Kogle M.E."/>
            <person name="Kuo A."/>
            <person name="Riley R."/>
            <person name="Clum A."/>
            <person name="Nolan M."/>
            <person name="Lipzen A."/>
            <person name="Salamov A."/>
            <person name="Henrissat B."/>
            <person name="Wiebenga A."/>
            <person name="De vries R.P."/>
            <person name="Grigoriev I.V."/>
            <person name="Mortensen U.H."/>
            <person name="Andersen M.R."/>
            <person name="Baker S.E."/>
        </authorList>
    </citation>
    <scope>NUCLEOTIDE SEQUENCE [LARGE SCALE GENOMIC DNA]</scope>
    <source>
        <strain evidence="1 2">CBS 121057</strain>
    </source>
</reference>
<dbReference type="VEuPathDB" id="FungiDB:BO78DRAFT_432520"/>
<dbReference type="AlphaFoldDB" id="A0A319EGT5"/>
<dbReference type="EMBL" id="KZ826387">
    <property type="protein sequence ID" value="PYI02944.1"/>
    <property type="molecule type" value="Genomic_DNA"/>
</dbReference>
<proteinExistence type="predicted"/>